<dbReference type="InterPro" id="IPR035971">
    <property type="entry name" value="CBD_sf"/>
</dbReference>
<dbReference type="Pfam" id="PF00734">
    <property type="entry name" value="CBM_1"/>
    <property type="match status" value="1"/>
</dbReference>
<dbReference type="Pfam" id="PF03443">
    <property type="entry name" value="AA9"/>
    <property type="match status" value="1"/>
</dbReference>
<dbReference type="GO" id="GO:0005576">
    <property type="term" value="C:extracellular region"/>
    <property type="evidence" value="ECO:0007669"/>
    <property type="project" value="UniProtKB-SubCell"/>
</dbReference>
<protein>
    <recommendedName>
        <fullName evidence="13">AA9 family lytic polysaccharide monooxygenase</fullName>
        <ecNumber evidence="13">1.14.99.56</ecNumber>
    </recommendedName>
    <alternativeName>
        <fullName evidence="13">Endo-beta-1,4-glucanase</fullName>
    </alternativeName>
    <alternativeName>
        <fullName evidence="13">Glycosyl hydrolase 61 family protein</fullName>
    </alternativeName>
</protein>
<dbReference type="EC" id="1.14.99.56" evidence="13"/>
<evidence type="ECO:0000256" key="5">
    <source>
        <dbReference type="ARBA" id="ARBA00023001"/>
    </source>
</evidence>
<evidence type="ECO:0000256" key="9">
    <source>
        <dbReference type="ARBA" id="ARBA00023157"/>
    </source>
</evidence>
<dbReference type="PANTHER" id="PTHR33353:SF17">
    <property type="entry name" value="ENDO-BETA-1,4-GLUCANASE D"/>
    <property type="match status" value="1"/>
</dbReference>
<evidence type="ECO:0000256" key="1">
    <source>
        <dbReference type="ARBA" id="ARBA00004613"/>
    </source>
</evidence>
<evidence type="ECO:0000256" key="8">
    <source>
        <dbReference type="ARBA" id="ARBA00023033"/>
    </source>
</evidence>
<dbReference type="Gene3D" id="2.70.50.70">
    <property type="match status" value="1"/>
</dbReference>
<comment type="catalytic activity">
    <reaction evidence="13">
        <text>[(1-&gt;4)-beta-D-glucosyl]n+m + reduced acceptor + O2 = 4-dehydro-beta-D-glucosyl-[(1-&gt;4)-beta-D-glucosyl]n-1 + [(1-&gt;4)-beta-D-glucosyl]m + acceptor + H2O.</text>
        <dbReference type="EC" id="1.14.99.56"/>
    </reaction>
</comment>
<dbReference type="PANTHER" id="PTHR33353">
    <property type="entry name" value="PUTATIVE (AFU_ORTHOLOGUE AFUA_1G12560)-RELATED"/>
    <property type="match status" value="1"/>
</dbReference>
<evidence type="ECO:0000256" key="13">
    <source>
        <dbReference type="RuleBase" id="RU368122"/>
    </source>
</evidence>
<dbReference type="GO" id="GO:0030248">
    <property type="term" value="F:cellulose binding"/>
    <property type="evidence" value="ECO:0007669"/>
    <property type="project" value="UniProtKB-UniRule"/>
</dbReference>
<dbReference type="AlphaFoldDB" id="A0AAD5S9J4"/>
<evidence type="ECO:0000256" key="3">
    <source>
        <dbReference type="ARBA" id="ARBA00022723"/>
    </source>
</evidence>
<evidence type="ECO:0000256" key="10">
    <source>
        <dbReference type="ARBA" id="ARBA00023277"/>
    </source>
</evidence>
<keyword evidence="9 13" id="KW-1015">Disulfide bond</keyword>
<dbReference type="PROSITE" id="PS51164">
    <property type="entry name" value="CBM1_2"/>
    <property type="match status" value="1"/>
</dbReference>
<dbReference type="CDD" id="cd21175">
    <property type="entry name" value="LPMO_AA9"/>
    <property type="match status" value="1"/>
</dbReference>
<evidence type="ECO:0000256" key="7">
    <source>
        <dbReference type="ARBA" id="ARBA00023008"/>
    </source>
</evidence>
<feature type="chain" id="PRO_5042165773" description="AA9 family lytic polysaccharide monooxygenase" evidence="15">
    <location>
        <begin position="18"/>
        <end position="309"/>
    </location>
</feature>
<reference evidence="17" key="1">
    <citation type="submission" date="2020-05" db="EMBL/GenBank/DDBJ databases">
        <title>Phylogenomic resolution of chytrid fungi.</title>
        <authorList>
            <person name="Stajich J.E."/>
            <person name="Amses K."/>
            <person name="Simmons R."/>
            <person name="Seto K."/>
            <person name="Myers J."/>
            <person name="Bonds A."/>
            <person name="Quandt C.A."/>
            <person name="Barry K."/>
            <person name="Liu P."/>
            <person name="Grigoriev I."/>
            <person name="Longcore J.E."/>
            <person name="James T.Y."/>
        </authorList>
    </citation>
    <scope>NUCLEOTIDE SEQUENCE</scope>
    <source>
        <strain evidence="17">JEL0318</strain>
    </source>
</reference>
<dbReference type="PROSITE" id="PS00562">
    <property type="entry name" value="CBM1_1"/>
    <property type="match status" value="1"/>
</dbReference>
<keyword evidence="5 13" id="KW-0136">Cellulose degradation</keyword>
<dbReference type="InterPro" id="IPR049892">
    <property type="entry name" value="AA9"/>
</dbReference>
<feature type="compositionally biased region" description="Low complexity" evidence="14">
    <location>
        <begin position="237"/>
        <end position="272"/>
    </location>
</feature>
<evidence type="ECO:0000256" key="15">
    <source>
        <dbReference type="SAM" id="SignalP"/>
    </source>
</evidence>
<keyword evidence="4 15" id="KW-0732">Signal</keyword>
<dbReference type="SUPFAM" id="SSF57180">
    <property type="entry name" value="Cellulose-binding domain"/>
    <property type="match status" value="1"/>
</dbReference>
<keyword evidence="10 13" id="KW-0119">Carbohydrate metabolism</keyword>
<dbReference type="GO" id="GO:0046872">
    <property type="term" value="F:metal ion binding"/>
    <property type="evidence" value="ECO:0007669"/>
    <property type="project" value="UniProtKB-KW"/>
</dbReference>
<keyword evidence="6" id="KW-0560">Oxidoreductase</keyword>
<comment type="subcellular location">
    <subcellularLocation>
        <location evidence="1 13">Secreted</location>
    </subcellularLocation>
</comment>
<dbReference type="EMBL" id="JADGJD010000924">
    <property type="protein sequence ID" value="KAJ3047644.1"/>
    <property type="molecule type" value="Genomic_DNA"/>
</dbReference>
<evidence type="ECO:0000256" key="4">
    <source>
        <dbReference type="ARBA" id="ARBA00022729"/>
    </source>
</evidence>
<keyword evidence="7" id="KW-0186">Copper</keyword>
<gene>
    <name evidence="17" type="ORF">HK097_011348</name>
</gene>
<evidence type="ECO:0000256" key="2">
    <source>
        <dbReference type="ARBA" id="ARBA00022525"/>
    </source>
</evidence>
<comment type="caution">
    <text evidence="17">The sequence shown here is derived from an EMBL/GenBank/DDBJ whole genome shotgun (WGS) entry which is preliminary data.</text>
</comment>
<comment type="similarity">
    <text evidence="12">Belongs to the polysaccharide monooxygenase AA9 family.</text>
</comment>
<evidence type="ECO:0000256" key="11">
    <source>
        <dbReference type="ARBA" id="ARBA00023326"/>
    </source>
</evidence>
<keyword evidence="18" id="KW-1185">Reference proteome</keyword>
<keyword evidence="8" id="KW-0503">Monooxygenase</keyword>
<keyword evidence="2 13" id="KW-0964">Secreted</keyword>
<evidence type="ECO:0000256" key="12">
    <source>
        <dbReference type="ARBA" id="ARBA00044502"/>
    </source>
</evidence>
<comment type="function">
    <text evidence="13">Lytic polysaccharide monooxygenase (LMPO) that depolymerizes crystalline and amorphous polysaccharides via the oxidation of scissile alpha- or beta-(1-4)-glycosidic bonds, yielding C1 and/or C4 oxidation products. Catalysis by LPMOs requires the reduction of the active-site copper from Cu(II) to Cu(I) by a reducing agent and H(2)O(2) or O(2) as a cosubstrate.</text>
</comment>
<proteinExistence type="inferred from homology"/>
<keyword evidence="11 13" id="KW-0624">Polysaccharide degradation</keyword>
<dbReference type="GO" id="GO:0008810">
    <property type="term" value="F:cellulase activity"/>
    <property type="evidence" value="ECO:0007669"/>
    <property type="project" value="UniProtKB-UniRule"/>
</dbReference>
<sequence>MKVTAILLAAAVSSASAHGVWRQVIGQADSYAVRMPTGSQSDSPITDVSSSAMACNNNIGPVAGQKVSVAAGGNISIKFWHGAPGNGDVIDSSHKGPVMAYLAKVSDSASSPAPSNGWFKIYESGYSGGNWAVDRLIAANGVLSLTIPSCIAPGDYLLRGELIALHGAGSYPGAQLYMECVQITVTGGGNTTPQTVSFPGAYSGTDPGIKFNLYTSSISYTIPGPRPFSCSGGGGQQPTTTQAPPRTTTTTLPNTTTQPPRTTTTTTRPPTTGGAPLYGQCGGQGWTGATTCAQGTCKFSNQWYSQCLP</sequence>
<name>A0AAD5S9J4_9FUNG</name>
<dbReference type="InterPro" id="IPR005103">
    <property type="entry name" value="AA9_LPMO"/>
</dbReference>
<feature type="region of interest" description="Disordered" evidence="14">
    <location>
        <begin position="227"/>
        <end position="275"/>
    </location>
</feature>
<comment type="domain">
    <text evidence="13">Has a modular structure: an endo-beta-1,4-glucanase catalytic module at the N-terminus, a linker rich in serines and threonines, and a C-terminal carbohydrate-binding module (CBM).</text>
</comment>
<organism evidence="17 18">
    <name type="scientific">Rhizophlyctis rosea</name>
    <dbReference type="NCBI Taxonomy" id="64517"/>
    <lineage>
        <taxon>Eukaryota</taxon>
        <taxon>Fungi</taxon>
        <taxon>Fungi incertae sedis</taxon>
        <taxon>Chytridiomycota</taxon>
        <taxon>Chytridiomycota incertae sedis</taxon>
        <taxon>Chytridiomycetes</taxon>
        <taxon>Rhizophlyctidales</taxon>
        <taxon>Rhizophlyctidaceae</taxon>
        <taxon>Rhizophlyctis</taxon>
    </lineage>
</organism>
<evidence type="ECO:0000313" key="17">
    <source>
        <dbReference type="EMBL" id="KAJ3047644.1"/>
    </source>
</evidence>
<evidence type="ECO:0000256" key="6">
    <source>
        <dbReference type="ARBA" id="ARBA00023002"/>
    </source>
</evidence>
<evidence type="ECO:0000259" key="16">
    <source>
        <dbReference type="PROSITE" id="PS51164"/>
    </source>
</evidence>
<dbReference type="Proteomes" id="UP001212841">
    <property type="component" value="Unassembled WGS sequence"/>
</dbReference>
<keyword evidence="3" id="KW-0479">Metal-binding</keyword>
<feature type="domain" description="CBM1" evidence="16">
    <location>
        <begin position="273"/>
        <end position="308"/>
    </location>
</feature>
<dbReference type="GO" id="GO:0004497">
    <property type="term" value="F:monooxygenase activity"/>
    <property type="evidence" value="ECO:0007669"/>
    <property type="project" value="UniProtKB-KW"/>
</dbReference>
<evidence type="ECO:0000256" key="14">
    <source>
        <dbReference type="SAM" id="MobiDB-lite"/>
    </source>
</evidence>
<accession>A0AAD5S9J4</accession>
<dbReference type="SMART" id="SM00236">
    <property type="entry name" value="fCBD"/>
    <property type="match status" value="1"/>
</dbReference>
<evidence type="ECO:0000313" key="18">
    <source>
        <dbReference type="Proteomes" id="UP001212841"/>
    </source>
</evidence>
<dbReference type="GO" id="GO:0030245">
    <property type="term" value="P:cellulose catabolic process"/>
    <property type="evidence" value="ECO:0007669"/>
    <property type="project" value="UniProtKB-UniRule"/>
</dbReference>
<feature type="signal peptide" evidence="15">
    <location>
        <begin position="1"/>
        <end position="17"/>
    </location>
</feature>
<dbReference type="InterPro" id="IPR000254">
    <property type="entry name" value="CBD"/>
</dbReference>